<comment type="caution">
    <text evidence="2">The sequence shown here is derived from an EMBL/GenBank/DDBJ whole genome shotgun (WGS) entry which is preliminary data.</text>
</comment>
<dbReference type="RefSeq" id="WP_387988493.1">
    <property type="nucleotide sequence ID" value="NZ_JBHSGR010000009.1"/>
</dbReference>
<organism evidence="2 3">
    <name type="scientific">Geodermatophilus arenarius</name>
    <dbReference type="NCBI Taxonomy" id="1137990"/>
    <lineage>
        <taxon>Bacteria</taxon>
        <taxon>Bacillati</taxon>
        <taxon>Actinomycetota</taxon>
        <taxon>Actinomycetes</taxon>
        <taxon>Geodermatophilales</taxon>
        <taxon>Geodermatophilaceae</taxon>
        <taxon>Geodermatophilus</taxon>
    </lineage>
</organism>
<sequence>MCAFLVVLLCELMALCQAQVLQPGQVRTVDRQPFSSDSVWNTGIGSGAVFQDADEPMTRNLIDGSPSATINAAFYSVAVNIASPTDPIGTVSTPAGDFHHRIPTTTSIAAGTDGHMVVLDGRWAFEYWRAERRSETQYTASYGGRVDLLGPGVGGGTRASGFSVLGGLIRCQEIRDEHIPHALVMALTTEQLRTGWVWPAESEDSGGASTYRGLIPMGSMVGIPPSVDLGSLGLSADGLALAKALQDYGAYVGERSAQDVLYAEPECEGAALDRMRSDFRSTIRPLLRIITNSSADTVAGGGTRRVNAPPPVVPG</sequence>
<reference evidence="3" key="1">
    <citation type="journal article" date="2019" name="Int. J. Syst. Evol. Microbiol.">
        <title>The Global Catalogue of Microorganisms (GCM) 10K type strain sequencing project: providing services to taxonomists for standard genome sequencing and annotation.</title>
        <authorList>
            <consortium name="The Broad Institute Genomics Platform"/>
            <consortium name="The Broad Institute Genome Sequencing Center for Infectious Disease"/>
            <person name="Wu L."/>
            <person name="Ma J."/>
        </authorList>
    </citation>
    <scope>NUCLEOTIDE SEQUENCE [LARGE SCALE GENOMIC DNA]</scope>
    <source>
        <strain evidence="3">CCUG 62763</strain>
    </source>
</reference>
<evidence type="ECO:0000256" key="1">
    <source>
        <dbReference type="SAM" id="SignalP"/>
    </source>
</evidence>
<gene>
    <name evidence="2" type="ORF">ACFO3M_10295</name>
</gene>
<accession>A0ABV9LHZ1</accession>
<evidence type="ECO:0000313" key="3">
    <source>
        <dbReference type="Proteomes" id="UP001596025"/>
    </source>
</evidence>
<keyword evidence="1" id="KW-0732">Signal</keyword>
<dbReference type="EMBL" id="JBHSGR010000009">
    <property type="protein sequence ID" value="MFC4693773.1"/>
    <property type="molecule type" value="Genomic_DNA"/>
</dbReference>
<keyword evidence="3" id="KW-1185">Reference proteome</keyword>
<feature type="chain" id="PRO_5046359928" evidence="1">
    <location>
        <begin position="19"/>
        <end position="315"/>
    </location>
</feature>
<proteinExistence type="predicted"/>
<evidence type="ECO:0000313" key="2">
    <source>
        <dbReference type="EMBL" id="MFC4693773.1"/>
    </source>
</evidence>
<name>A0ABV9LHZ1_9ACTN</name>
<feature type="signal peptide" evidence="1">
    <location>
        <begin position="1"/>
        <end position="18"/>
    </location>
</feature>
<dbReference type="Proteomes" id="UP001596025">
    <property type="component" value="Unassembled WGS sequence"/>
</dbReference>
<protein>
    <submittedName>
        <fullName evidence="2">Uncharacterized protein</fullName>
    </submittedName>
</protein>